<feature type="transmembrane region" description="Helical" evidence="7">
    <location>
        <begin position="168"/>
        <end position="190"/>
    </location>
</feature>
<evidence type="ECO:0000313" key="11">
    <source>
        <dbReference type="Proteomes" id="UP000280344"/>
    </source>
</evidence>
<feature type="domain" description="MacB-like periplasmic core" evidence="9">
    <location>
        <begin position="301"/>
        <end position="500"/>
    </location>
</feature>
<dbReference type="EMBL" id="CP034593">
    <property type="protein sequence ID" value="AZQ77062.1"/>
    <property type="molecule type" value="Genomic_DNA"/>
</dbReference>
<gene>
    <name evidence="10" type="ORF">EJ997_06670</name>
</gene>
<evidence type="ECO:0000256" key="2">
    <source>
        <dbReference type="ARBA" id="ARBA00005236"/>
    </source>
</evidence>
<sequence>MAATSVTVIDTGLAQESFSPGGTVSEMTVVLEDGADPDAARDNVSDVLGGDFTVLTADEVWVETQEPISSILDMVNTFLLIFVFLALGIGIFIIANTFRISVRQRQKEFVLLGAVGAAPSQVFVVVFVQAIIIRLIGSLVGVIAGQGLILLIRWGLEAWGMPLDADLIMTPSIIITSIIIGVIVTVIAALRPARSAALTPPIEAMRETSGAAEKPLTVRTIIGGTIVALGVVAFAAGALRAMDPAGTLLGVGALFIIVGLIVMTPTLVGPAVAVLGWPFRRISPILGKVASESTKASPRKTASTASALMIGVALVATGATLATSMKASRSDITDSAIQADLVSMTNLPISDPSVGVERMEQVDGVASVDTSVDTGRAMIPGEKPAPAYVVSMSDYAVDALALVFVEGDMTAFTDGNLAIHESFADSQDVGLGDTISLHGADGAPVEFEIGAIVSTEIIMTEMYVSEDVFSTLQLDGINTAVILIDVADGYDITEVKEEVIASVDDLYLYQIFDKDDLAGMIGQSIDMVLTMLYALLGLSIVIAALGIVNTLSLSVADRTREIGLLRAIGLSKSGVRGSIVIESIIVSVLGAAIGIVVGVPVAIGLTTYLADDADAIFAIPWGTLGIILLLAIIVVALASILPARRAARLDVLEAIATE</sequence>
<evidence type="ECO:0000256" key="6">
    <source>
        <dbReference type="ARBA" id="ARBA00023136"/>
    </source>
</evidence>
<name>A0A3Q9G1W4_9ACTO</name>
<evidence type="ECO:0000256" key="1">
    <source>
        <dbReference type="ARBA" id="ARBA00004651"/>
    </source>
</evidence>
<keyword evidence="11" id="KW-1185">Reference proteome</keyword>
<evidence type="ECO:0000313" key="10">
    <source>
        <dbReference type="EMBL" id="AZQ77062.1"/>
    </source>
</evidence>
<feature type="transmembrane region" description="Helical" evidence="7">
    <location>
        <begin position="110"/>
        <end position="128"/>
    </location>
</feature>
<feature type="transmembrane region" description="Helical" evidence="7">
    <location>
        <begin position="251"/>
        <end position="280"/>
    </location>
</feature>
<dbReference type="RefSeq" id="WP_126703867.1">
    <property type="nucleotide sequence ID" value="NZ_CP034593.1"/>
</dbReference>
<dbReference type="Pfam" id="PF02687">
    <property type="entry name" value="FtsX"/>
    <property type="match status" value="2"/>
</dbReference>
<dbReference type="Proteomes" id="UP000280344">
    <property type="component" value="Chromosome"/>
</dbReference>
<accession>A0A3Q9G1W4</accession>
<dbReference type="AlphaFoldDB" id="A0A3Q9G1W4"/>
<feature type="domain" description="ABC3 transporter permease C-terminal" evidence="8">
    <location>
        <begin position="535"/>
        <end position="650"/>
    </location>
</feature>
<comment type="similarity">
    <text evidence="2">Belongs to the ABC-4 integral membrane protein family. LolC/E subfamily.</text>
</comment>
<feature type="domain" description="ABC3 transporter permease C-terminal" evidence="8">
    <location>
        <begin position="81"/>
        <end position="196"/>
    </location>
</feature>
<dbReference type="InterPro" id="IPR051447">
    <property type="entry name" value="Lipoprotein-release_system"/>
</dbReference>
<keyword evidence="6 7" id="KW-0472">Membrane</keyword>
<keyword evidence="5 7" id="KW-1133">Transmembrane helix</keyword>
<proteinExistence type="inferred from homology"/>
<feature type="transmembrane region" description="Helical" evidence="7">
    <location>
        <begin position="216"/>
        <end position="239"/>
    </location>
</feature>
<feature type="transmembrane region" description="Helical" evidence="7">
    <location>
        <begin position="135"/>
        <end position="156"/>
    </location>
</feature>
<dbReference type="InterPro" id="IPR003838">
    <property type="entry name" value="ABC3_permease_C"/>
</dbReference>
<evidence type="ECO:0000256" key="5">
    <source>
        <dbReference type="ARBA" id="ARBA00022989"/>
    </source>
</evidence>
<dbReference type="GO" id="GO:0044874">
    <property type="term" value="P:lipoprotein localization to outer membrane"/>
    <property type="evidence" value="ECO:0007669"/>
    <property type="project" value="TreeGrafter"/>
</dbReference>
<evidence type="ECO:0000256" key="4">
    <source>
        <dbReference type="ARBA" id="ARBA00022692"/>
    </source>
</evidence>
<evidence type="ECO:0000256" key="7">
    <source>
        <dbReference type="SAM" id="Phobius"/>
    </source>
</evidence>
<keyword evidence="3" id="KW-1003">Cell membrane</keyword>
<evidence type="ECO:0000259" key="9">
    <source>
        <dbReference type="Pfam" id="PF12704"/>
    </source>
</evidence>
<dbReference type="InterPro" id="IPR025857">
    <property type="entry name" value="MacB_PCD"/>
</dbReference>
<dbReference type="Pfam" id="PF12704">
    <property type="entry name" value="MacB_PCD"/>
    <property type="match status" value="1"/>
</dbReference>
<dbReference type="OrthoDB" id="9780560at2"/>
<dbReference type="PANTHER" id="PTHR30489:SF0">
    <property type="entry name" value="LIPOPROTEIN-RELEASING SYSTEM TRANSMEMBRANE PROTEIN LOLE"/>
    <property type="match status" value="1"/>
</dbReference>
<feature type="transmembrane region" description="Helical" evidence="7">
    <location>
        <begin position="531"/>
        <end position="556"/>
    </location>
</feature>
<evidence type="ECO:0000256" key="3">
    <source>
        <dbReference type="ARBA" id="ARBA00022475"/>
    </source>
</evidence>
<organism evidence="10 11">
    <name type="scientific">Flaviflexus ciconiae</name>
    <dbReference type="NCBI Taxonomy" id="2496867"/>
    <lineage>
        <taxon>Bacteria</taxon>
        <taxon>Bacillati</taxon>
        <taxon>Actinomycetota</taxon>
        <taxon>Actinomycetes</taxon>
        <taxon>Actinomycetales</taxon>
        <taxon>Actinomycetaceae</taxon>
        <taxon>Flaviflexus</taxon>
    </lineage>
</organism>
<feature type="transmembrane region" description="Helical" evidence="7">
    <location>
        <begin position="78"/>
        <end position="98"/>
    </location>
</feature>
<evidence type="ECO:0000259" key="8">
    <source>
        <dbReference type="Pfam" id="PF02687"/>
    </source>
</evidence>
<dbReference type="PANTHER" id="PTHR30489">
    <property type="entry name" value="LIPOPROTEIN-RELEASING SYSTEM TRANSMEMBRANE PROTEIN LOLE"/>
    <property type="match status" value="1"/>
</dbReference>
<feature type="transmembrane region" description="Helical" evidence="7">
    <location>
        <begin position="577"/>
        <end position="603"/>
    </location>
</feature>
<protein>
    <submittedName>
        <fullName evidence="10">FtsX-like permease family protein</fullName>
    </submittedName>
</protein>
<keyword evidence="4 7" id="KW-0812">Transmembrane</keyword>
<comment type="subcellular location">
    <subcellularLocation>
        <location evidence="1">Cell membrane</location>
        <topology evidence="1">Multi-pass membrane protein</topology>
    </subcellularLocation>
</comment>
<dbReference type="KEGG" id="flh:EJ997_06670"/>
<feature type="transmembrane region" description="Helical" evidence="7">
    <location>
        <begin position="615"/>
        <end position="641"/>
    </location>
</feature>
<reference evidence="10 11" key="1">
    <citation type="submission" date="2018-12" db="EMBL/GenBank/DDBJ databases">
        <title>Complete genome sequence of Flaviflexus sp. H23T48.</title>
        <authorList>
            <person name="Bae J.-W."/>
            <person name="Lee J.-Y."/>
        </authorList>
    </citation>
    <scope>NUCLEOTIDE SEQUENCE [LARGE SCALE GENOMIC DNA]</scope>
    <source>
        <strain evidence="10 11">H23T48</strain>
    </source>
</reference>
<dbReference type="GO" id="GO:0098797">
    <property type="term" value="C:plasma membrane protein complex"/>
    <property type="evidence" value="ECO:0007669"/>
    <property type="project" value="TreeGrafter"/>
</dbReference>
<feature type="transmembrane region" description="Helical" evidence="7">
    <location>
        <begin position="301"/>
        <end position="322"/>
    </location>
</feature>